<dbReference type="InterPro" id="IPR053710">
    <property type="entry name" value="Arylamine_NAT_domain_sf"/>
</dbReference>
<reference evidence="1" key="1">
    <citation type="submission" date="2021-10" db="EMBL/GenBank/DDBJ databases">
        <title>Tropical sea cucumber genome reveals ecological adaptation and Cuvierian tubules defense mechanism.</title>
        <authorList>
            <person name="Chen T."/>
        </authorList>
    </citation>
    <scope>NUCLEOTIDE SEQUENCE</scope>
    <source>
        <strain evidence="1">Nanhai2018</strain>
        <tissue evidence="1">Muscle</tissue>
    </source>
</reference>
<dbReference type="InterPro" id="IPR038765">
    <property type="entry name" value="Papain-like_cys_pep_sf"/>
</dbReference>
<dbReference type="Proteomes" id="UP001152320">
    <property type="component" value="Chromosome 9"/>
</dbReference>
<name>A0A9Q1H863_HOLLE</name>
<gene>
    <name evidence="1" type="ORF">HOLleu_19976</name>
</gene>
<dbReference type="Gene3D" id="3.30.2140.20">
    <property type="match status" value="1"/>
</dbReference>
<protein>
    <recommendedName>
        <fullName evidence="3">Arylamine N-acetyltransferase</fullName>
    </recommendedName>
</protein>
<evidence type="ECO:0000313" key="2">
    <source>
        <dbReference type="Proteomes" id="UP001152320"/>
    </source>
</evidence>
<comment type="caution">
    <text evidence="1">The sequence shown here is derived from an EMBL/GenBank/DDBJ whole genome shotgun (WGS) entry which is preliminary data.</text>
</comment>
<sequence length="359" mass="41593">MNIHTYNFKRFLNVSYRALSHMYTCASPLTAMRSFLTRNTEVVTSRKKTFAETYPLTKEEAFSFVENVLGLEHPDTLFKTDPLKNLTKIAERIKKLSPFTTMAFWDGSLFQLNDDYCKHHMFHGHGGGCLVINPFTRAVLEHLGYTTYDVCARVVASTDALHLSTIVCDLSYPGSVHLVEPGTVRPLFHPIALDFEQESSVYEVFGLRNKFFKRNDGNVVWCMEPLPKMLNRLGDHEVIQDSAGTKWQIFLIYLLQRKMATYHFSKYWNKVIRGKGYIPPRTNGFAYNAYKHGHLIHVFADKQKIFVQTLRKDATEEIRELTKEELLKLFEKNFPGFPSRMVGRAIQDDFQISQLLRIQ</sequence>
<dbReference type="AlphaFoldDB" id="A0A9Q1H863"/>
<dbReference type="OrthoDB" id="10260017at2759"/>
<dbReference type="SUPFAM" id="SSF54001">
    <property type="entry name" value="Cysteine proteinases"/>
    <property type="match status" value="1"/>
</dbReference>
<evidence type="ECO:0000313" key="1">
    <source>
        <dbReference type="EMBL" id="KAJ8036105.1"/>
    </source>
</evidence>
<keyword evidence="2" id="KW-1185">Reference proteome</keyword>
<dbReference type="EMBL" id="JAIZAY010000009">
    <property type="protein sequence ID" value="KAJ8036105.1"/>
    <property type="molecule type" value="Genomic_DNA"/>
</dbReference>
<organism evidence="1 2">
    <name type="scientific">Holothuria leucospilota</name>
    <name type="common">Black long sea cucumber</name>
    <name type="synonym">Mertensiothuria leucospilota</name>
    <dbReference type="NCBI Taxonomy" id="206669"/>
    <lineage>
        <taxon>Eukaryota</taxon>
        <taxon>Metazoa</taxon>
        <taxon>Echinodermata</taxon>
        <taxon>Eleutherozoa</taxon>
        <taxon>Echinozoa</taxon>
        <taxon>Holothuroidea</taxon>
        <taxon>Aspidochirotacea</taxon>
        <taxon>Aspidochirotida</taxon>
        <taxon>Holothuriidae</taxon>
        <taxon>Holothuria</taxon>
    </lineage>
</organism>
<proteinExistence type="predicted"/>
<accession>A0A9Q1H863</accession>
<evidence type="ECO:0008006" key="3">
    <source>
        <dbReference type="Google" id="ProtNLM"/>
    </source>
</evidence>